<dbReference type="OrthoDB" id="2353623at2"/>
<evidence type="ECO:0000259" key="1">
    <source>
        <dbReference type="Pfam" id="PF01248"/>
    </source>
</evidence>
<protein>
    <submittedName>
        <fullName evidence="2">LSU ribosomal protein L7AE</fullName>
    </submittedName>
</protein>
<accession>A0A2P8H520</accession>
<dbReference type="AlphaFoldDB" id="A0A2P8H520"/>
<dbReference type="InterPro" id="IPR004038">
    <property type="entry name" value="Ribosomal_eL8/eL30/eS12/Gad45"/>
</dbReference>
<reference evidence="2 3" key="1">
    <citation type="submission" date="2018-03" db="EMBL/GenBank/DDBJ databases">
        <title>Genomic Encyclopedia of Type Strains, Phase III (KMG-III): the genomes of soil and plant-associated and newly described type strains.</title>
        <authorList>
            <person name="Whitman W."/>
        </authorList>
    </citation>
    <scope>NUCLEOTIDE SEQUENCE [LARGE SCALE GENOMIC DNA]</scope>
    <source>
        <strain evidence="2 3">CGMCC 1.07653</strain>
    </source>
</reference>
<dbReference type="GO" id="GO:0005840">
    <property type="term" value="C:ribosome"/>
    <property type="evidence" value="ECO:0007669"/>
    <property type="project" value="UniProtKB-KW"/>
</dbReference>
<dbReference type="NCBIfam" id="NF010125">
    <property type="entry name" value="PRK13602.1"/>
    <property type="match status" value="1"/>
</dbReference>
<dbReference type="Gene3D" id="3.30.1330.30">
    <property type="match status" value="1"/>
</dbReference>
<organism evidence="2 3">
    <name type="scientific">Salsuginibacillus halophilus</name>
    <dbReference type="NCBI Taxonomy" id="517424"/>
    <lineage>
        <taxon>Bacteria</taxon>
        <taxon>Bacillati</taxon>
        <taxon>Bacillota</taxon>
        <taxon>Bacilli</taxon>
        <taxon>Bacillales</taxon>
        <taxon>Bacillaceae</taxon>
        <taxon>Salsuginibacillus</taxon>
    </lineage>
</organism>
<comment type="caution">
    <text evidence="2">The sequence shown here is derived from an EMBL/GenBank/DDBJ whole genome shotgun (WGS) entry which is preliminary data.</text>
</comment>
<feature type="domain" description="Ribosomal protein eL8/eL30/eS12/Gadd45" evidence="1">
    <location>
        <begin position="5"/>
        <end position="81"/>
    </location>
</feature>
<evidence type="ECO:0000313" key="3">
    <source>
        <dbReference type="Proteomes" id="UP000242310"/>
    </source>
</evidence>
<evidence type="ECO:0000313" key="2">
    <source>
        <dbReference type="EMBL" id="PSL41317.1"/>
    </source>
</evidence>
<dbReference type="EMBL" id="PYAV01000019">
    <property type="protein sequence ID" value="PSL41317.1"/>
    <property type="molecule type" value="Genomic_DNA"/>
</dbReference>
<dbReference type="RefSeq" id="WP_106589949.1">
    <property type="nucleotide sequence ID" value="NZ_PYAV01000019.1"/>
</dbReference>
<sequence>MSYEKVTQAKEVIIGSKQSLKALEAQAVSEVIAAEDAERNIINNVITAAEAEQVPVQWVSSKKKLGRACGIDVGAAVVALKK</sequence>
<dbReference type="InterPro" id="IPR029064">
    <property type="entry name" value="Ribosomal_eL30-like_sf"/>
</dbReference>
<keyword evidence="2" id="KW-0687">Ribonucleoprotein</keyword>
<keyword evidence="3" id="KW-1185">Reference proteome</keyword>
<gene>
    <name evidence="2" type="ORF">B0H94_11930</name>
</gene>
<name>A0A2P8H520_9BACI</name>
<dbReference type="SUPFAM" id="SSF55315">
    <property type="entry name" value="L30e-like"/>
    <property type="match status" value="1"/>
</dbReference>
<keyword evidence="2" id="KW-0689">Ribosomal protein</keyword>
<dbReference type="Proteomes" id="UP000242310">
    <property type="component" value="Unassembled WGS sequence"/>
</dbReference>
<dbReference type="Pfam" id="PF01248">
    <property type="entry name" value="Ribosomal_L7Ae"/>
    <property type="match status" value="1"/>
</dbReference>
<proteinExistence type="predicted"/>